<feature type="compositionally biased region" description="Polar residues" evidence="1">
    <location>
        <begin position="34"/>
        <end position="60"/>
    </location>
</feature>
<dbReference type="EMBL" id="CAJPDT010000009">
    <property type="protein sequence ID" value="CAF9911972.1"/>
    <property type="molecule type" value="Genomic_DNA"/>
</dbReference>
<feature type="compositionally biased region" description="Low complexity" evidence="1">
    <location>
        <begin position="209"/>
        <end position="234"/>
    </location>
</feature>
<feature type="region of interest" description="Disordered" evidence="1">
    <location>
        <begin position="1"/>
        <end position="119"/>
    </location>
</feature>
<feature type="compositionally biased region" description="Polar residues" evidence="1">
    <location>
        <begin position="97"/>
        <end position="113"/>
    </location>
</feature>
<feature type="region of interest" description="Disordered" evidence="1">
    <location>
        <begin position="296"/>
        <end position="337"/>
    </location>
</feature>
<feature type="region of interest" description="Disordered" evidence="1">
    <location>
        <begin position="203"/>
        <end position="270"/>
    </location>
</feature>
<keyword evidence="3" id="KW-1185">Reference proteome</keyword>
<proteinExistence type="predicted"/>
<organism evidence="2 3">
    <name type="scientific">Imshaugia aleurites</name>
    <dbReference type="NCBI Taxonomy" id="172621"/>
    <lineage>
        <taxon>Eukaryota</taxon>
        <taxon>Fungi</taxon>
        <taxon>Dikarya</taxon>
        <taxon>Ascomycota</taxon>
        <taxon>Pezizomycotina</taxon>
        <taxon>Lecanoromycetes</taxon>
        <taxon>OSLEUM clade</taxon>
        <taxon>Lecanoromycetidae</taxon>
        <taxon>Lecanorales</taxon>
        <taxon>Lecanorineae</taxon>
        <taxon>Parmeliaceae</taxon>
        <taxon>Imshaugia</taxon>
    </lineage>
</organism>
<evidence type="ECO:0000313" key="3">
    <source>
        <dbReference type="Proteomes" id="UP000664534"/>
    </source>
</evidence>
<reference evidence="2" key="1">
    <citation type="submission" date="2021-03" db="EMBL/GenBank/DDBJ databases">
        <authorList>
            <person name="Tagirdzhanova G."/>
        </authorList>
    </citation>
    <scope>NUCLEOTIDE SEQUENCE</scope>
</reference>
<evidence type="ECO:0000313" key="2">
    <source>
        <dbReference type="EMBL" id="CAF9911972.1"/>
    </source>
</evidence>
<dbReference type="OrthoDB" id="5404940at2759"/>
<sequence>MTQISTSIDKLRESTAEDPLMASPTVPFMHTRNDSYSNIANVSHPSASARVSRTNLSTPFYDQPPAHRSPHTEIKGPFYDLPLSQRSSRTEVRRPNNDQTRSSQNDSHSNTSAPHFDANDRVARTDLATPFYDQPPAHRSSRTEVQNAFYDKHSSSPRSSRTMFPVLSPGNSPMKANHQAAVIGSPTKSSSLYSNTTNLANQSNQSTIIRSPTKSSSIYSSSTITTITTGRPTSARPRSTAPSLPDNNWITHPSPSPSPSPSPTNSTPKELKHLFKKPSYQPLSQTSPFEFATNNENFRPLEMNPPTPPLNQQKRRGAAAEQPALTPGTGNLGPGGSWAPGMVGIGKAKAWGGMGTSGPAGMGGGGRVVSRSGVEVKERGILPSGGIRAREVSGKVMEEGRTGTGGWM</sequence>
<comment type="caution">
    <text evidence="2">The sequence shown here is derived from an EMBL/GenBank/DDBJ whole genome shotgun (WGS) entry which is preliminary data.</text>
</comment>
<dbReference type="AlphaFoldDB" id="A0A8H3EXA4"/>
<dbReference type="Proteomes" id="UP000664534">
    <property type="component" value="Unassembled WGS sequence"/>
</dbReference>
<evidence type="ECO:0000256" key="1">
    <source>
        <dbReference type="SAM" id="MobiDB-lite"/>
    </source>
</evidence>
<name>A0A8H3EXA4_9LECA</name>
<gene>
    <name evidence="2" type="ORF">IMSHALPRED_010662</name>
</gene>
<protein>
    <submittedName>
        <fullName evidence="2">Uncharacterized protein</fullName>
    </submittedName>
</protein>
<feature type="compositionally biased region" description="Polar residues" evidence="1">
    <location>
        <begin position="236"/>
        <end position="251"/>
    </location>
</feature>
<accession>A0A8H3EXA4</accession>